<evidence type="ECO:0008006" key="5">
    <source>
        <dbReference type="Google" id="ProtNLM"/>
    </source>
</evidence>
<keyword evidence="2" id="KW-0456">Lyase</keyword>
<dbReference type="RefSeq" id="WP_018022105.1">
    <property type="nucleotide sequence ID" value="NZ_AQUX01000005.1"/>
</dbReference>
<dbReference type="CDD" id="cd03416">
    <property type="entry name" value="CbiX_SirB_N"/>
    <property type="match status" value="1"/>
</dbReference>
<accession>A0A097IIK3</accession>
<sequence length="214" mass="22410">MLPLILLSHGSRHADAQAGIDALVRAVAGELGCEVVDAHLDFSEHTLTAVAKRYDRAVVVPLLFSSGYHARADVPAEVAAAQEETGCELVLADTLGVGPEIAELLARGVPEGKDLALYPVGSSRIQARADYTTLQDTLARITGRSVEVIPATGEGHGLGQLGDRSVHVMPLFVTDGLLLDKARAQLNESSTISAPLTAALAPVVSSRYRQAVSS</sequence>
<dbReference type="Pfam" id="PF01903">
    <property type="entry name" value="CbiX"/>
    <property type="match status" value="1"/>
</dbReference>
<evidence type="ECO:0000256" key="2">
    <source>
        <dbReference type="ARBA" id="ARBA00023239"/>
    </source>
</evidence>
<reference evidence="3 4" key="1">
    <citation type="submission" date="2013-09" db="EMBL/GenBank/DDBJ databases">
        <title>Complete genome sequence of Corynebacterium doosanense CAU 212(T) (=DSM 45436(T)), isolated from activated sludge.</title>
        <authorList>
            <person name="Schaffert L."/>
            <person name="Albersmeier A."/>
            <person name="Kalinowski J."/>
            <person name="Ruckert C."/>
        </authorList>
    </citation>
    <scope>NUCLEOTIDE SEQUENCE [LARGE SCALE GENOMIC DNA]</scope>
    <source>
        <strain evidence="3 4">CAU 212</strain>
    </source>
</reference>
<organism evidence="3 4">
    <name type="scientific">Corynebacterium doosanense CAU 212 = DSM 45436</name>
    <dbReference type="NCBI Taxonomy" id="558173"/>
    <lineage>
        <taxon>Bacteria</taxon>
        <taxon>Bacillati</taxon>
        <taxon>Actinomycetota</taxon>
        <taxon>Actinomycetes</taxon>
        <taxon>Mycobacteriales</taxon>
        <taxon>Corynebacteriaceae</taxon>
        <taxon>Corynebacterium</taxon>
    </lineage>
</organism>
<dbReference type="AlphaFoldDB" id="A0A097IIK3"/>
<proteinExistence type="predicted"/>
<dbReference type="GO" id="GO:0016829">
    <property type="term" value="F:lyase activity"/>
    <property type="evidence" value="ECO:0007669"/>
    <property type="project" value="UniProtKB-KW"/>
</dbReference>
<dbReference type="Proteomes" id="UP000029914">
    <property type="component" value="Chromosome"/>
</dbReference>
<dbReference type="STRING" id="558173.CDOO_12315"/>
<dbReference type="PANTHER" id="PTHR33542">
    <property type="entry name" value="SIROHYDROCHLORIN FERROCHELATASE, CHLOROPLASTIC"/>
    <property type="match status" value="1"/>
</dbReference>
<dbReference type="EMBL" id="CP006764">
    <property type="protein sequence ID" value="AIT61953.1"/>
    <property type="molecule type" value="Genomic_DNA"/>
</dbReference>
<dbReference type="KEGG" id="cdo:CDOO_12315"/>
<keyword evidence="1" id="KW-0479">Metal-binding</keyword>
<keyword evidence="4" id="KW-1185">Reference proteome</keyword>
<dbReference type="eggNOG" id="COG2138">
    <property type="taxonomic scope" value="Bacteria"/>
</dbReference>
<protein>
    <recommendedName>
        <fullName evidence="5">Cobalamin biosynthesis protein CbiX</fullName>
    </recommendedName>
</protein>
<name>A0A097IIK3_9CORY</name>
<dbReference type="Gene3D" id="3.40.50.1400">
    <property type="match status" value="1"/>
</dbReference>
<dbReference type="InterPro" id="IPR002762">
    <property type="entry name" value="CbiX-like"/>
</dbReference>
<dbReference type="InterPro" id="IPR050963">
    <property type="entry name" value="Sirohydro_Cobaltochel/CbiX"/>
</dbReference>
<evidence type="ECO:0000256" key="1">
    <source>
        <dbReference type="ARBA" id="ARBA00022723"/>
    </source>
</evidence>
<dbReference type="SUPFAM" id="SSF53800">
    <property type="entry name" value="Chelatase"/>
    <property type="match status" value="1"/>
</dbReference>
<dbReference type="GO" id="GO:0046872">
    <property type="term" value="F:metal ion binding"/>
    <property type="evidence" value="ECO:0007669"/>
    <property type="project" value="UniProtKB-KW"/>
</dbReference>
<dbReference type="HOGENOM" id="CLU_056929_4_0_11"/>
<dbReference type="OrthoDB" id="482456at2"/>
<evidence type="ECO:0000313" key="4">
    <source>
        <dbReference type="Proteomes" id="UP000029914"/>
    </source>
</evidence>
<dbReference type="PANTHER" id="PTHR33542:SF5">
    <property type="entry name" value="FERROCHELATASE CHE1"/>
    <property type="match status" value="1"/>
</dbReference>
<evidence type="ECO:0000313" key="3">
    <source>
        <dbReference type="EMBL" id="AIT61953.1"/>
    </source>
</evidence>
<gene>
    <name evidence="3" type="ORF">CDOO_12315</name>
</gene>